<feature type="domain" description="HTH araC/xylS-type" evidence="10">
    <location>
        <begin position="300"/>
        <end position="399"/>
    </location>
</feature>
<dbReference type="InterPro" id="IPR011006">
    <property type="entry name" value="CheY-like_superfamily"/>
</dbReference>
<evidence type="ECO:0000313" key="12">
    <source>
        <dbReference type="EMBL" id="ANS74774.1"/>
    </source>
</evidence>
<accession>A0A1B1N023</accession>
<dbReference type="InterPro" id="IPR051552">
    <property type="entry name" value="HptR"/>
</dbReference>
<dbReference type="PANTHER" id="PTHR42713:SF3">
    <property type="entry name" value="TRANSCRIPTIONAL REGULATORY PROTEIN HPTR"/>
    <property type="match status" value="1"/>
</dbReference>
<dbReference type="GO" id="GO:0005737">
    <property type="term" value="C:cytoplasm"/>
    <property type="evidence" value="ECO:0007669"/>
    <property type="project" value="UniProtKB-SubCell"/>
</dbReference>
<dbReference type="Gene3D" id="1.10.10.60">
    <property type="entry name" value="Homeodomain-like"/>
    <property type="match status" value="2"/>
</dbReference>
<dbReference type="Proteomes" id="UP000092573">
    <property type="component" value="Chromosome"/>
</dbReference>
<gene>
    <name evidence="12" type="ORF">AWM70_09360</name>
</gene>
<dbReference type="Pfam" id="PF00072">
    <property type="entry name" value="Response_reg"/>
    <property type="match status" value="1"/>
</dbReference>
<keyword evidence="6" id="KW-0238">DNA-binding</keyword>
<proteinExistence type="predicted"/>
<dbReference type="PROSITE" id="PS50110">
    <property type="entry name" value="RESPONSE_REGULATORY"/>
    <property type="match status" value="1"/>
</dbReference>
<evidence type="ECO:0000256" key="7">
    <source>
        <dbReference type="ARBA" id="ARBA00023163"/>
    </source>
</evidence>
<evidence type="ECO:0000256" key="4">
    <source>
        <dbReference type="ARBA" id="ARBA00023012"/>
    </source>
</evidence>
<keyword evidence="9" id="KW-0175">Coiled coil</keyword>
<keyword evidence="5" id="KW-0805">Transcription regulation</keyword>
<dbReference type="Gene3D" id="3.40.50.2300">
    <property type="match status" value="1"/>
</dbReference>
<keyword evidence="3 8" id="KW-0597">Phosphoprotein</keyword>
<dbReference type="Pfam" id="PF12833">
    <property type="entry name" value="HTH_18"/>
    <property type="match status" value="1"/>
</dbReference>
<dbReference type="GO" id="GO:0003700">
    <property type="term" value="F:DNA-binding transcription factor activity"/>
    <property type="evidence" value="ECO:0007669"/>
    <property type="project" value="InterPro"/>
</dbReference>
<evidence type="ECO:0000259" key="11">
    <source>
        <dbReference type="PROSITE" id="PS50110"/>
    </source>
</evidence>
<evidence type="ECO:0000313" key="13">
    <source>
        <dbReference type="Proteomes" id="UP000092573"/>
    </source>
</evidence>
<feature type="modified residue" description="4-aspartylphosphate" evidence="8">
    <location>
        <position position="59"/>
    </location>
</feature>
<dbReference type="STRING" id="1462996.AWM70_09360"/>
<dbReference type="SUPFAM" id="SSF46689">
    <property type="entry name" value="Homeodomain-like"/>
    <property type="match status" value="1"/>
</dbReference>
<dbReference type="PROSITE" id="PS00041">
    <property type="entry name" value="HTH_ARAC_FAMILY_1"/>
    <property type="match status" value="1"/>
</dbReference>
<dbReference type="SUPFAM" id="SSF52172">
    <property type="entry name" value="CheY-like"/>
    <property type="match status" value="1"/>
</dbReference>
<evidence type="ECO:0000256" key="1">
    <source>
        <dbReference type="ARBA" id="ARBA00004496"/>
    </source>
</evidence>
<dbReference type="PRINTS" id="PR00032">
    <property type="entry name" value="HTHARAC"/>
</dbReference>
<evidence type="ECO:0000256" key="2">
    <source>
        <dbReference type="ARBA" id="ARBA00022490"/>
    </source>
</evidence>
<keyword evidence="13" id="KW-1185">Reference proteome</keyword>
<dbReference type="InterPro" id="IPR018062">
    <property type="entry name" value="HTH_AraC-typ_CS"/>
</dbReference>
<evidence type="ECO:0000256" key="6">
    <source>
        <dbReference type="ARBA" id="ARBA00023125"/>
    </source>
</evidence>
<feature type="domain" description="Response regulatory" evidence="11">
    <location>
        <begin position="7"/>
        <end position="124"/>
    </location>
</feature>
<dbReference type="GO" id="GO:0043565">
    <property type="term" value="F:sequence-specific DNA binding"/>
    <property type="evidence" value="ECO:0007669"/>
    <property type="project" value="InterPro"/>
</dbReference>
<dbReference type="SMART" id="SM00448">
    <property type="entry name" value="REC"/>
    <property type="match status" value="1"/>
</dbReference>
<dbReference type="KEGG" id="pyg:AWM70_09360"/>
<evidence type="ECO:0000256" key="8">
    <source>
        <dbReference type="PROSITE-ProRule" id="PRU00169"/>
    </source>
</evidence>
<dbReference type="InterPro" id="IPR009057">
    <property type="entry name" value="Homeodomain-like_sf"/>
</dbReference>
<dbReference type="InterPro" id="IPR020449">
    <property type="entry name" value="Tscrpt_reg_AraC-type_HTH"/>
</dbReference>
<reference evidence="12 13" key="1">
    <citation type="submission" date="2016-01" db="EMBL/GenBank/DDBJ databases">
        <title>Complete Genome Sequence of Paenibacillus yonginensis DCY84, a novel Plant Growth-Promoting Bacteria with Elicitation of Induced Systemic Resistance.</title>
        <authorList>
            <person name="Kim Y.J."/>
            <person name="Yang D.C."/>
            <person name="Sukweenadhi J."/>
        </authorList>
    </citation>
    <scope>NUCLEOTIDE SEQUENCE [LARGE SCALE GENOMIC DNA]</scope>
    <source>
        <strain evidence="12 13">DCY84</strain>
    </source>
</reference>
<dbReference type="PANTHER" id="PTHR42713">
    <property type="entry name" value="HISTIDINE KINASE-RELATED"/>
    <property type="match status" value="1"/>
</dbReference>
<organism evidence="12 13">
    <name type="scientific">Paenibacillus yonginensis</name>
    <dbReference type="NCBI Taxonomy" id="1462996"/>
    <lineage>
        <taxon>Bacteria</taxon>
        <taxon>Bacillati</taxon>
        <taxon>Bacillota</taxon>
        <taxon>Bacilli</taxon>
        <taxon>Bacillales</taxon>
        <taxon>Paenibacillaceae</taxon>
        <taxon>Paenibacillus</taxon>
    </lineage>
</organism>
<keyword evidence="7" id="KW-0804">Transcription</keyword>
<dbReference type="SMART" id="SM00342">
    <property type="entry name" value="HTH_ARAC"/>
    <property type="match status" value="1"/>
</dbReference>
<feature type="coiled-coil region" evidence="9">
    <location>
        <begin position="113"/>
        <end position="140"/>
    </location>
</feature>
<dbReference type="GO" id="GO:0000160">
    <property type="term" value="P:phosphorelay signal transduction system"/>
    <property type="evidence" value="ECO:0007669"/>
    <property type="project" value="UniProtKB-KW"/>
</dbReference>
<evidence type="ECO:0000256" key="5">
    <source>
        <dbReference type="ARBA" id="ARBA00023015"/>
    </source>
</evidence>
<evidence type="ECO:0000256" key="3">
    <source>
        <dbReference type="ARBA" id="ARBA00022553"/>
    </source>
</evidence>
<dbReference type="PROSITE" id="PS01124">
    <property type="entry name" value="HTH_ARAC_FAMILY_2"/>
    <property type="match status" value="1"/>
</dbReference>
<evidence type="ECO:0000259" key="10">
    <source>
        <dbReference type="PROSITE" id="PS01124"/>
    </source>
</evidence>
<dbReference type="RefSeq" id="WP_068695762.1">
    <property type="nucleotide sequence ID" value="NZ_CP014167.1"/>
</dbReference>
<comment type="subcellular location">
    <subcellularLocation>
        <location evidence="1">Cytoplasm</location>
    </subcellularLocation>
</comment>
<protein>
    <submittedName>
        <fullName evidence="12">AraC family transcriptional regulator</fullName>
    </submittedName>
</protein>
<keyword evidence="2" id="KW-0963">Cytoplasm</keyword>
<dbReference type="EMBL" id="CP014167">
    <property type="protein sequence ID" value="ANS74774.1"/>
    <property type="molecule type" value="Genomic_DNA"/>
</dbReference>
<sequence length="412" mass="46474">MKPAPYRVLIADDETIIREGIRDSVDWESLGMEVAAEAEDGEEAYERALELNVQMVLVDMNMPFMDGITLMKNLRTPLPDCRFVIITGHDEFAYAQEAIRLGVEDYILKPVNGEQLLKVLERIRNELDQVRKQTEYLKQASEQIRKNIPLLQSRFGQEWINGSLSGEEISEQLQFLGLPGEGPVQLGVTRWPELAASPSILRESDRQLLLFALENITAELASSCRHMLFRDSTGMLVTLFWDLVKEELSLEVERAARDYLKISVHSRILPVTGDLTSVRQAYCAAKDAVSQEVHLSPLVRRAKQQMLEEYGDPGLTLESFANRLQVSSVYLSRLLKKELGESFVACLTGLRVRKAVQLLNSTDLTILEIAEQVGYESQHYFSTAFKKMMGVSPNLYRKGGAFPNETGEDGRG</sequence>
<name>A0A1B1N023_9BACL</name>
<dbReference type="CDD" id="cd17536">
    <property type="entry name" value="REC_YesN-like"/>
    <property type="match status" value="1"/>
</dbReference>
<dbReference type="InterPro" id="IPR001789">
    <property type="entry name" value="Sig_transdc_resp-reg_receiver"/>
</dbReference>
<keyword evidence="4" id="KW-0902">Two-component regulatory system</keyword>
<dbReference type="OrthoDB" id="342399at2"/>
<dbReference type="AlphaFoldDB" id="A0A1B1N023"/>
<dbReference type="InterPro" id="IPR018060">
    <property type="entry name" value="HTH_AraC"/>
</dbReference>
<evidence type="ECO:0000256" key="9">
    <source>
        <dbReference type="SAM" id="Coils"/>
    </source>
</evidence>